<keyword evidence="9" id="KW-1003">Cell membrane</keyword>
<accession>A0A0G0DTQ0</accession>
<sequence length="77" mass="8198">MTIIANILPYIQIILSIILIAAILLQHSDAGVGGILGGGDSGGLYHTRRGFEKFLFIFTIIVAILLTASSLVAIFIK</sequence>
<organism evidence="10 11">
    <name type="scientific">Candidatus Nomurabacteria bacterium GW2011_GWE1_35_16</name>
    <dbReference type="NCBI Taxonomy" id="1618761"/>
    <lineage>
        <taxon>Bacteria</taxon>
        <taxon>Candidatus Nomuraibacteriota</taxon>
    </lineage>
</organism>
<feature type="transmembrane region" description="Helical" evidence="9">
    <location>
        <begin position="54"/>
        <end position="76"/>
    </location>
</feature>
<evidence type="ECO:0000256" key="3">
    <source>
        <dbReference type="ARBA" id="ARBA00022448"/>
    </source>
</evidence>
<dbReference type="GO" id="GO:0015450">
    <property type="term" value="F:protein-transporting ATPase activity"/>
    <property type="evidence" value="ECO:0007669"/>
    <property type="project" value="UniProtKB-UniRule"/>
</dbReference>
<evidence type="ECO:0000256" key="2">
    <source>
        <dbReference type="ARBA" id="ARBA00008445"/>
    </source>
</evidence>
<evidence type="ECO:0000313" key="11">
    <source>
        <dbReference type="Proteomes" id="UP000034952"/>
    </source>
</evidence>
<dbReference type="Pfam" id="PF03840">
    <property type="entry name" value="SecG"/>
    <property type="match status" value="1"/>
</dbReference>
<keyword evidence="8 9" id="KW-0472">Membrane</keyword>
<evidence type="ECO:0000256" key="1">
    <source>
        <dbReference type="ARBA" id="ARBA00004141"/>
    </source>
</evidence>
<evidence type="ECO:0000256" key="8">
    <source>
        <dbReference type="ARBA" id="ARBA00023136"/>
    </source>
</evidence>
<dbReference type="NCBIfam" id="TIGR00810">
    <property type="entry name" value="secG"/>
    <property type="match status" value="1"/>
</dbReference>
<evidence type="ECO:0000256" key="5">
    <source>
        <dbReference type="ARBA" id="ARBA00022927"/>
    </source>
</evidence>
<evidence type="ECO:0000256" key="9">
    <source>
        <dbReference type="RuleBase" id="RU365087"/>
    </source>
</evidence>
<dbReference type="GO" id="GO:0005886">
    <property type="term" value="C:plasma membrane"/>
    <property type="evidence" value="ECO:0007669"/>
    <property type="project" value="UniProtKB-SubCell"/>
</dbReference>
<comment type="function">
    <text evidence="9">Involved in protein export. Participates in an early event of protein translocation.</text>
</comment>
<dbReference type="Proteomes" id="UP000034952">
    <property type="component" value="Unassembled WGS sequence"/>
</dbReference>
<evidence type="ECO:0000256" key="4">
    <source>
        <dbReference type="ARBA" id="ARBA00022692"/>
    </source>
</evidence>
<comment type="caution">
    <text evidence="10">The sequence shown here is derived from an EMBL/GenBank/DDBJ whole genome shotgun (WGS) entry which is preliminary data.</text>
</comment>
<comment type="subcellular location">
    <subcellularLocation>
        <location evidence="9">Cell membrane</location>
        <topology evidence="9">Multi-pass membrane protein</topology>
    </subcellularLocation>
    <subcellularLocation>
        <location evidence="1">Membrane</location>
        <topology evidence="1">Multi-pass membrane protein</topology>
    </subcellularLocation>
</comment>
<dbReference type="EMBL" id="LBPY01000008">
    <property type="protein sequence ID" value="KKP66375.1"/>
    <property type="molecule type" value="Genomic_DNA"/>
</dbReference>
<keyword evidence="4 9" id="KW-0812">Transmembrane</keyword>
<evidence type="ECO:0000256" key="6">
    <source>
        <dbReference type="ARBA" id="ARBA00022989"/>
    </source>
</evidence>
<protein>
    <recommendedName>
        <fullName evidence="9">Protein-export membrane protein SecG</fullName>
    </recommendedName>
</protein>
<evidence type="ECO:0000256" key="7">
    <source>
        <dbReference type="ARBA" id="ARBA00023010"/>
    </source>
</evidence>
<reference evidence="10 11" key="1">
    <citation type="journal article" date="2015" name="Nature">
        <title>rRNA introns, odd ribosomes, and small enigmatic genomes across a large radiation of phyla.</title>
        <authorList>
            <person name="Brown C.T."/>
            <person name="Hug L.A."/>
            <person name="Thomas B.C."/>
            <person name="Sharon I."/>
            <person name="Castelle C.J."/>
            <person name="Singh A."/>
            <person name="Wilkins M.J."/>
            <person name="Williams K.H."/>
            <person name="Banfield J.F."/>
        </authorList>
    </citation>
    <scope>NUCLEOTIDE SEQUENCE [LARGE SCALE GENOMIC DNA]</scope>
</reference>
<gene>
    <name evidence="10" type="ORF">UR64_C0008G0013</name>
</gene>
<dbReference type="InterPro" id="IPR004692">
    <property type="entry name" value="SecG"/>
</dbReference>
<keyword evidence="6 9" id="KW-1133">Transmembrane helix</keyword>
<dbReference type="GO" id="GO:0009306">
    <property type="term" value="P:protein secretion"/>
    <property type="evidence" value="ECO:0007669"/>
    <property type="project" value="UniProtKB-UniRule"/>
</dbReference>
<comment type="similarity">
    <text evidence="2 9">Belongs to the SecG family.</text>
</comment>
<feature type="transmembrane region" description="Helical" evidence="9">
    <location>
        <begin position="7"/>
        <end position="25"/>
    </location>
</feature>
<keyword evidence="5 9" id="KW-0653">Protein transport</keyword>
<proteinExistence type="inferred from homology"/>
<name>A0A0G0DTQ0_9BACT</name>
<keyword evidence="3 9" id="KW-0813">Transport</keyword>
<keyword evidence="7 9" id="KW-0811">Translocation</keyword>
<evidence type="ECO:0000313" key="10">
    <source>
        <dbReference type="EMBL" id="KKP66375.1"/>
    </source>
</evidence>
<dbReference type="AlphaFoldDB" id="A0A0G0DTQ0"/>